<dbReference type="Gene3D" id="2.40.170.20">
    <property type="entry name" value="TonB-dependent receptor, beta-barrel domain"/>
    <property type="match status" value="1"/>
</dbReference>
<keyword evidence="16" id="KW-1185">Reference proteome</keyword>
<dbReference type="Pfam" id="PF07715">
    <property type="entry name" value="Plug"/>
    <property type="match status" value="1"/>
</dbReference>
<name>A0A3M9ML22_9BACT</name>
<dbReference type="OrthoDB" id="9768177at2"/>
<sequence>MKKSVLFTLMALTCLIGQVWGQDLAVTGTVISAEERTPLPGVSVVQKGTSNGSSTDASGRFSISVPGNATLVFSFIGMETQEIAVGNRTTINVNLRIGNSQQLEEIVVTGLASSIKRSNLANAVATVSAEELVGRTRPQTVDAALQGKVAGAVISQNTGAPGGGISMQLRGVSTLTGASQPLIIIDGVYANNEQLGNGAGSPSFTGASATTHRTTQDQTVNRLSDISPADIENIEILKGSSAAAIYGARANAGVVIITTKRGKAGRTNVSLGQDVGFVTASHLPGSSNWDEARLQAIYGSNPARLAEETALWRAANASGNIYDYEEEIFGNTGTVYNTRLSVSGGNEKTKFYVAASRNDESGIVKKTGFERNSIRANIDHQISKMFDLSLSSNYIRSSNQRGFTGNDNNGVALTYNLAYTPNYHELHPNEQGIFPDARNTGDNPLAIVERAVNDESTNRFIQAGTFDINLISEENSQLRFSVSGGIDYANTESQLYLPVDLQSQRDLANPGAIRNSRSRVFNTNLQAALVYNYNLLDNRFHMTTQVGTSRLTNETDLSHEQGLGLIAEQRNPNNSQVPSRYQRLTSFQDVGIFGQQEVNFEDKIIGTLGIRFDKSSLLGDHEKFYTFPKASLAVNVAKFGFWSIPQINQVKLRAAYGETGGMPVYGATFVSFDPQIIGGMIGIVPTLFIGNEEIEPERAQELELGIDLGFLDNKLTLEATYYNKEVKDLIGIFQIPNSTGITQIEAYPLGDLRNKGIELSLGYSPVQTQNFSWNGTVLYWQNRTEVTKINVPVQEFRTGFGASYGTNFFMLGESPTRWYGNPTVPGHPTGYTRYEEAQPDFQMSFANTLSFLRNFDFSFLLHWKKGGYISNLNMVLRDEGGTTHDWAEDDNGDGVVNGEERLGASARYRIQDGTYLRLRELALYYNLPRTLKQTLFRGYVQNAKIGVSANNLFTVTDYEGFDPEVSNFGNTPLGSQVDVGSFPNTKRVFFHLAFDF</sequence>
<keyword evidence="2 10" id="KW-0813">Transport</keyword>
<dbReference type="EMBL" id="RJJD01000008">
    <property type="protein sequence ID" value="RNI25895.1"/>
    <property type="molecule type" value="Genomic_DNA"/>
</dbReference>
<dbReference type="AlphaFoldDB" id="A0A3M9ML22"/>
<evidence type="ECO:0000256" key="4">
    <source>
        <dbReference type="ARBA" id="ARBA00022692"/>
    </source>
</evidence>
<evidence type="ECO:0000313" key="15">
    <source>
        <dbReference type="EMBL" id="RNI25895.1"/>
    </source>
</evidence>
<dbReference type="NCBIfam" id="TIGR04057">
    <property type="entry name" value="SusC_RagA_signa"/>
    <property type="match status" value="1"/>
</dbReference>
<dbReference type="PANTHER" id="PTHR30069">
    <property type="entry name" value="TONB-DEPENDENT OUTER MEMBRANE RECEPTOR"/>
    <property type="match status" value="1"/>
</dbReference>
<evidence type="ECO:0000256" key="1">
    <source>
        <dbReference type="ARBA" id="ARBA00004571"/>
    </source>
</evidence>
<protein>
    <submittedName>
        <fullName evidence="15">SusC/RagA family TonB-linked outer membrane protein</fullName>
    </submittedName>
</protein>
<evidence type="ECO:0000256" key="10">
    <source>
        <dbReference type="PROSITE-ProRule" id="PRU01360"/>
    </source>
</evidence>
<keyword evidence="7 10" id="KW-0472">Membrane</keyword>
<feature type="chain" id="PRO_5018149312" evidence="12">
    <location>
        <begin position="22"/>
        <end position="996"/>
    </location>
</feature>
<dbReference type="PANTHER" id="PTHR30069:SF29">
    <property type="entry name" value="HEMOGLOBIN AND HEMOGLOBIN-HAPTOGLOBIN-BINDING PROTEIN 1-RELATED"/>
    <property type="match status" value="1"/>
</dbReference>
<evidence type="ECO:0000256" key="5">
    <source>
        <dbReference type="ARBA" id="ARBA00022729"/>
    </source>
</evidence>
<dbReference type="InterPro" id="IPR039426">
    <property type="entry name" value="TonB-dep_rcpt-like"/>
</dbReference>
<dbReference type="Gene3D" id="2.170.130.10">
    <property type="entry name" value="TonB-dependent receptor, plug domain"/>
    <property type="match status" value="1"/>
</dbReference>
<keyword evidence="4 10" id="KW-0812">Transmembrane</keyword>
<dbReference type="GO" id="GO:0015344">
    <property type="term" value="F:siderophore uptake transmembrane transporter activity"/>
    <property type="evidence" value="ECO:0007669"/>
    <property type="project" value="TreeGrafter"/>
</dbReference>
<dbReference type="Gene3D" id="2.60.40.1120">
    <property type="entry name" value="Carboxypeptidase-like, regulatory domain"/>
    <property type="match status" value="1"/>
</dbReference>
<dbReference type="PROSITE" id="PS52016">
    <property type="entry name" value="TONB_DEPENDENT_REC_3"/>
    <property type="match status" value="1"/>
</dbReference>
<evidence type="ECO:0000256" key="8">
    <source>
        <dbReference type="ARBA" id="ARBA00023170"/>
    </source>
</evidence>
<keyword evidence="9 10" id="KW-0998">Cell outer membrane</keyword>
<dbReference type="Pfam" id="PF00593">
    <property type="entry name" value="TonB_dep_Rec_b-barrel"/>
    <property type="match status" value="1"/>
</dbReference>
<dbReference type="InterPro" id="IPR012910">
    <property type="entry name" value="Plug_dom"/>
</dbReference>
<evidence type="ECO:0000259" key="13">
    <source>
        <dbReference type="Pfam" id="PF00593"/>
    </source>
</evidence>
<dbReference type="InterPro" id="IPR000531">
    <property type="entry name" value="Beta-barrel_TonB"/>
</dbReference>
<feature type="signal peptide" evidence="12">
    <location>
        <begin position="1"/>
        <end position="21"/>
    </location>
</feature>
<comment type="subcellular location">
    <subcellularLocation>
        <location evidence="1 10">Cell outer membrane</location>
        <topology evidence="1 10">Multi-pass membrane protein</topology>
    </subcellularLocation>
</comment>
<dbReference type="InterPro" id="IPR023997">
    <property type="entry name" value="TonB-dep_OMP_SusC/RagA_CS"/>
</dbReference>
<dbReference type="SUPFAM" id="SSF49464">
    <property type="entry name" value="Carboxypeptidase regulatory domain-like"/>
    <property type="match status" value="1"/>
</dbReference>
<feature type="domain" description="TonB-dependent receptor-like beta-barrel" evidence="13">
    <location>
        <begin position="404"/>
        <end position="914"/>
    </location>
</feature>
<keyword evidence="6 11" id="KW-0798">TonB box</keyword>
<dbReference type="SUPFAM" id="SSF56935">
    <property type="entry name" value="Porins"/>
    <property type="match status" value="1"/>
</dbReference>
<evidence type="ECO:0000256" key="9">
    <source>
        <dbReference type="ARBA" id="ARBA00023237"/>
    </source>
</evidence>
<reference evidence="15 16" key="1">
    <citation type="submission" date="2018-11" db="EMBL/GenBank/DDBJ databases">
        <title>Rufibacter latericius sp. nov., isolated from water in Baiyang Lake.</title>
        <authorList>
            <person name="Yang Y."/>
        </authorList>
    </citation>
    <scope>NUCLEOTIDE SEQUENCE [LARGE SCALE GENOMIC DNA]</scope>
    <source>
        <strain evidence="15 16">R-22-1c-1</strain>
    </source>
</reference>
<feature type="domain" description="TonB-dependent receptor plug" evidence="14">
    <location>
        <begin position="118"/>
        <end position="254"/>
    </location>
</feature>
<dbReference type="InterPro" id="IPR037066">
    <property type="entry name" value="Plug_dom_sf"/>
</dbReference>
<keyword evidence="3 10" id="KW-1134">Transmembrane beta strand</keyword>
<evidence type="ECO:0000259" key="14">
    <source>
        <dbReference type="Pfam" id="PF07715"/>
    </source>
</evidence>
<evidence type="ECO:0000256" key="7">
    <source>
        <dbReference type="ARBA" id="ARBA00023136"/>
    </source>
</evidence>
<dbReference type="GO" id="GO:0044718">
    <property type="term" value="P:siderophore transmembrane transport"/>
    <property type="evidence" value="ECO:0007669"/>
    <property type="project" value="TreeGrafter"/>
</dbReference>
<dbReference type="InterPro" id="IPR023996">
    <property type="entry name" value="TonB-dep_OMP_SusC/RagA"/>
</dbReference>
<dbReference type="Pfam" id="PF13715">
    <property type="entry name" value="CarbopepD_reg_2"/>
    <property type="match status" value="1"/>
</dbReference>
<dbReference type="NCBIfam" id="TIGR04056">
    <property type="entry name" value="OMP_RagA_SusC"/>
    <property type="match status" value="1"/>
</dbReference>
<gene>
    <name evidence="15" type="ORF">EFB08_13715</name>
</gene>
<dbReference type="InterPro" id="IPR008969">
    <property type="entry name" value="CarboxyPept-like_regulatory"/>
</dbReference>
<comment type="similarity">
    <text evidence="10 11">Belongs to the TonB-dependent receptor family.</text>
</comment>
<proteinExistence type="inferred from homology"/>
<evidence type="ECO:0000256" key="12">
    <source>
        <dbReference type="SAM" id="SignalP"/>
    </source>
</evidence>
<accession>A0A3M9ML22</accession>
<evidence type="ECO:0000313" key="16">
    <source>
        <dbReference type="Proteomes" id="UP000272117"/>
    </source>
</evidence>
<evidence type="ECO:0000256" key="3">
    <source>
        <dbReference type="ARBA" id="ARBA00022452"/>
    </source>
</evidence>
<keyword evidence="8" id="KW-0675">Receptor</keyword>
<evidence type="ECO:0000256" key="2">
    <source>
        <dbReference type="ARBA" id="ARBA00022448"/>
    </source>
</evidence>
<dbReference type="GO" id="GO:0009279">
    <property type="term" value="C:cell outer membrane"/>
    <property type="evidence" value="ECO:0007669"/>
    <property type="project" value="UniProtKB-SubCell"/>
</dbReference>
<comment type="caution">
    <text evidence="15">The sequence shown here is derived from an EMBL/GenBank/DDBJ whole genome shotgun (WGS) entry which is preliminary data.</text>
</comment>
<organism evidence="15 16">
    <name type="scientific">Rufibacter latericius</name>
    <dbReference type="NCBI Taxonomy" id="2487040"/>
    <lineage>
        <taxon>Bacteria</taxon>
        <taxon>Pseudomonadati</taxon>
        <taxon>Bacteroidota</taxon>
        <taxon>Cytophagia</taxon>
        <taxon>Cytophagales</taxon>
        <taxon>Hymenobacteraceae</taxon>
        <taxon>Rufibacter</taxon>
    </lineage>
</organism>
<dbReference type="InterPro" id="IPR036942">
    <property type="entry name" value="Beta-barrel_TonB_sf"/>
</dbReference>
<evidence type="ECO:0000256" key="6">
    <source>
        <dbReference type="ARBA" id="ARBA00023077"/>
    </source>
</evidence>
<dbReference type="Proteomes" id="UP000272117">
    <property type="component" value="Unassembled WGS sequence"/>
</dbReference>
<evidence type="ECO:0000256" key="11">
    <source>
        <dbReference type="RuleBase" id="RU003357"/>
    </source>
</evidence>
<dbReference type="RefSeq" id="WP_123127516.1">
    <property type="nucleotide sequence ID" value="NZ_RJJD01000008.1"/>
</dbReference>
<keyword evidence="5 12" id="KW-0732">Signal</keyword>